<feature type="domain" description="UPAR/Ly6" evidence="4">
    <location>
        <begin position="20"/>
        <end position="103"/>
    </location>
</feature>
<dbReference type="PANTHER" id="PTHR20914:SF9">
    <property type="entry name" value="COILED, ISOFORM A"/>
    <property type="match status" value="1"/>
</dbReference>
<feature type="chain" id="PRO_5043518570" description="UPAR/Ly6 domain-containing protein" evidence="3">
    <location>
        <begin position="21"/>
        <end position="167"/>
    </location>
</feature>
<name>A0AAV7PWP4_PLEWA</name>
<evidence type="ECO:0000256" key="3">
    <source>
        <dbReference type="SAM" id="SignalP"/>
    </source>
</evidence>
<evidence type="ECO:0000313" key="5">
    <source>
        <dbReference type="EMBL" id="KAJ1132777.1"/>
    </source>
</evidence>
<dbReference type="AlphaFoldDB" id="A0AAV7PWP4"/>
<evidence type="ECO:0000256" key="1">
    <source>
        <dbReference type="ARBA" id="ARBA00004613"/>
    </source>
</evidence>
<dbReference type="SUPFAM" id="SSF57302">
    <property type="entry name" value="Snake toxin-like"/>
    <property type="match status" value="1"/>
</dbReference>
<reference evidence="5" key="1">
    <citation type="journal article" date="2022" name="bioRxiv">
        <title>Sequencing and chromosome-scale assembly of the giantPleurodeles waltlgenome.</title>
        <authorList>
            <person name="Brown T."/>
            <person name="Elewa A."/>
            <person name="Iarovenko S."/>
            <person name="Subramanian E."/>
            <person name="Araus A.J."/>
            <person name="Petzold A."/>
            <person name="Susuki M."/>
            <person name="Suzuki K.-i.T."/>
            <person name="Hayashi T."/>
            <person name="Toyoda A."/>
            <person name="Oliveira C."/>
            <person name="Osipova E."/>
            <person name="Leigh N.D."/>
            <person name="Simon A."/>
            <person name="Yun M.H."/>
        </authorList>
    </citation>
    <scope>NUCLEOTIDE SEQUENCE</scope>
    <source>
        <strain evidence="5">20211129_DDA</strain>
        <tissue evidence="5">Liver</tissue>
    </source>
</reference>
<dbReference type="PANTHER" id="PTHR20914">
    <property type="entry name" value="LY6/PLAUR DOMAIN-CONTAINING PROTEIN 8"/>
    <property type="match status" value="1"/>
</dbReference>
<dbReference type="Proteomes" id="UP001066276">
    <property type="component" value="Chromosome 7"/>
</dbReference>
<dbReference type="GO" id="GO:0005576">
    <property type="term" value="C:extracellular region"/>
    <property type="evidence" value="ECO:0007669"/>
    <property type="project" value="UniProtKB-SubCell"/>
</dbReference>
<protein>
    <recommendedName>
        <fullName evidence="4">UPAR/Ly6 domain-containing protein</fullName>
    </recommendedName>
</protein>
<keyword evidence="3" id="KW-0732">Signal</keyword>
<dbReference type="EMBL" id="JANPWB010000011">
    <property type="protein sequence ID" value="KAJ1132777.1"/>
    <property type="molecule type" value="Genomic_DNA"/>
</dbReference>
<dbReference type="InterPro" id="IPR016054">
    <property type="entry name" value="LY6_UPA_recep-like"/>
</dbReference>
<keyword evidence="2" id="KW-0964">Secreted</keyword>
<feature type="signal peptide" evidence="3">
    <location>
        <begin position="1"/>
        <end position="20"/>
    </location>
</feature>
<organism evidence="5 6">
    <name type="scientific">Pleurodeles waltl</name>
    <name type="common">Iberian ribbed newt</name>
    <dbReference type="NCBI Taxonomy" id="8319"/>
    <lineage>
        <taxon>Eukaryota</taxon>
        <taxon>Metazoa</taxon>
        <taxon>Chordata</taxon>
        <taxon>Craniata</taxon>
        <taxon>Vertebrata</taxon>
        <taxon>Euteleostomi</taxon>
        <taxon>Amphibia</taxon>
        <taxon>Batrachia</taxon>
        <taxon>Caudata</taxon>
        <taxon>Salamandroidea</taxon>
        <taxon>Salamandridae</taxon>
        <taxon>Pleurodelinae</taxon>
        <taxon>Pleurodeles</taxon>
    </lineage>
</organism>
<dbReference type="InterPro" id="IPR050918">
    <property type="entry name" value="CNF-like_PLA2_Inhibitor"/>
</dbReference>
<proteinExistence type="predicted"/>
<comment type="caution">
    <text evidence="5">The sequence shown here is derived from an EMBL/GenBank/DDBJ whole genome shotgun (WGS) entry which is preliminary data.</text>
</comment>
<dbReference type="Gene3D" id="2.10.60.10">
    <property type="entry name" value="CD59"/>
    <property type="match status" value="2"/>
</dbReference>
<dbReference type="InterPro" id="IPR045860">
    <property type="entry name" value="Snake_toxin-like_sf"/>
</dbReference>
<keyword evidence="6" id="KW-1185">Reference proteome</keyword>
<evidence type="ECO:0000256" key="2">
    <source>
        <dbReference type="ARBA" id="ARBA00022525"/>
    </source>
</evidence>
<evidence type="ECO:0000313" key="6">
    <source>
        <dbReference type="Proteomes" id="UP001066276"/>
    </source>
</evidence>
<gene>
    <name evidence="5" type="ORF">NDU88_011078</name>
</gene>
<sequence>MKPLLQSISILLAFIARGESLSCELCMNLNGTTCSGNQTVCEGNATRCDNTYLEFTYENETTSMAFKGCAVDQKCSNYFLSESIGDFQFRMQKNYCENDNCNTRDLIVPPKNNTPNGVRCPICYAENATTCQANGTMECTGPETKCMDFAGKIRKFGRQTLPDYKGV</sequence>
<dbReference type="Pfam" id="PF00021">
    <property type="entry name" value="UPAR_LY6"/>
    <property type="match status" value="2"/>
</dbReference>
<dbReference type="CDD" id="cd23572">
    <property type="entry name" value="TFP_LU_ECD_PINLYP_rpt2"/>
    <property type="match status" value="1"/>
</dbReference>
<feature type="domain" description="UPAR/Ly6" evidence="4">
    <location>
        <begin position="116"/>
        <end position="153"/>
    </location>
</feature>
<comment type="subcellular location">
    <subcellularLocation>
        <location evidence="1">Secreted</location>
    </subcellularLocation>
</comment>
<evidence type="ECO:0000259" key="4">
    <source>
        <dbReference type="Pfam" id="PF00021"/>
    </source>
</evidence>
<accession>A0AAV7PWP4</accession>